<feature type="region of interest" description="Disordered" evidence="1">
    <location>
        <begin position="50"/>
        <end position="70"/>
    </location>
</feature>
<protein>
    <submittedName>
        <fullName evidence="2">Uncharacterized protein</fullName>
    </submittedName>
</protein>
<organism evidence="2">
    <name type="scientific">Tanacetum cinerariifolium</name>
    <name type="common">Dalmatian daisy</name>
    <name type="synonym">Chrysanthemum cinerariifolium</name>
    <dbReference type="NCBI Taxonomy" id="118510"/>
    <lineage>
        <taxon>Eukaryota</taxon>
        <taxon>Viridiplantae</taxon>
        <taxon>Streptophyta</taxon>
        <taxon>Embryophyta</taxon>
        <taxon>Tracheophyta</taxon>
        <taxon>Spermatophyta</taxon>
        <taxon>Magnoliopsida</taxon>
        <taxon>eudicotyledons</taxon>
        <taxon>Gunneridae</taxon>
        <taxon>Pentapetalae</taxon>
        <taxon>asterids</taxon>
        <taxon>campanulids</taxon>
        <taxon>Asterales</taxon>
        <taxon>Asteraceae</taxon>
        <taxon>Asteroideae</taxon>
        <taxon>Anthemideae</taxon>
        <taxon>Anthemidinae</taxon>
        <taxon>Tanacetum</taxon>
    </lineage>
</organism>
<evidence type="ECO:0000313" key="2">
    <source>
        <dbReference type="EMBL" id="GEU91010.1"/>
    </source>
</evidence>
<name>A0A6L2NXV2_TANCI</name>
<proteinExistence type="predicted"/>
<gene>
    <name evidence="2" type="ORF">Tci_062988</name>
</gene>
<sequence>MPAARLTPDEIKARSDWWIFSRAYFDGGTKKDLEKQKRDIKEIRLKEAGRPETVVHHHSRHIQTAAPSSISVRQQIRKPQCSRNLVHQIGKGICRRIRPLPIGNLLSPRILNILNQGRREQRPSFYKGSPYMEQPPSTVLPKKHGNKAKNNVNKSNLSPLNLGNTLDDENEGGDGIIFLSVQFTSNYLVYENVDVSKVRQENYVDYMDFLNNPEPVYLDCYMKGYLVPVTFWQQLVPHLCMPDFDSNTPVGWLSGEMELLIRNRPNNAPWTVAYTNTISVRSKNQCFLIETEQHAIGILDGSTCPYPAWNDVR</sequence>
<dbReference type="AlphaFoldDB" id="A0A6L2NXV2"/>
<dbReference type="EMBL" id="BKCJ010010310">
    <property type="protein sequence ID" value="GEU91010.1"/>
    <property type="molecule type" value="Genomic_DNA"/>
</dbReference>
<evidence type="ECO:0000256" key="1">
    <source>
        <dbReference type="SAM" id="MobiDB-lite"/>
    </source>
</evidence>
<comment type="caution">
    <text evidence="2">The sequence shown here is derived from an EMBL/GenBank/DDBJ whole genome shotgun (WGS) entry which is preliminary data.</text>
</comment>
<accession>A0A6L2NXV2</accession>
<reference evidence="2" key="1">
    <citation type="journal article" date="2019" name="Sci. Rep.">
        <title>Draft genome of Tanacetum cinerariifolium, the natural source of mosquito coil.</title>
        <authorList>
            <person name="Yamashiro T."/>
            <person name="Shiraishi A."/>
            <person name="Satake H."/>
            <person name="Nakayama K."/>
        </authorList>
    </citation>
    <scope>NUCLEOTIDE SEQUENCE</scope>
</reference>